<evidence type="ECO:0000256" key="5">
    <source>
        <dbReference type="ARBA" id="ARBA00022679"/>
    </source>
</evidence>
<name>A0ABS1D9Q7_9PROT</name>
<evidence type="ECO:0000256" key="17">
    <source>
        <dbReference type="RuleBase" id="RU364087"/>
    </source>
</evidence>
<reference evidence="19 20" key="1">
    <citation type="journal article" date="2020" name="Microorganisms">
        <title>Osmotic Adaptation and Compatible Solute Biosynthesis of Phototrophic Bacteria as Revealed from Genome Analyses.</title>
        <authorList>
            <person name="Imhoff J.F."/>
            <person name="Rahn T."/>
            <person name="Kunzel S."/>
            <person name="Keller A."/>
            <person name="Neulinger S.C."/>
        </authorList>
    </citation>
    <scope>NUCLEOTIDE SEQUENCE [LARGE SCALE GENOMIC DNA]</scope>
    <source>
        <strain evidence="19 20">DSM 9895</strain>
    </source>
</reference>
<evidence type="ECO:0000256" key="9">
    <source>
        <dbReference type="ARBA" id="ARBA00022723"/>
    </source>
</evidence>
<dbReference type="Proteomes" id="UP001296873">
    <property type="component" value="Unassembled WGS sequence"/>
</dbReference>
<dbReference type="SUPFAM" id="SSF53098">
    <property type="entry name" value="Ribonuclease H-like"/>
    <property type="match status" value="1"/>
</dbReference>
<sequence>MREIIWDTETTGTNPNHDQIIEIGMVEMVDDVLTGEQLHLYIRPTVEIHEEAQRVHGITMDRLRDEKPFDQHVDRILAFIGDAPLVAHNARFDMGFLNAEIRRLIEKFGRTDLSPIPDERAIDTLELARKRFPGAKLGLDALCSKFKIDNAHRKLHGALLDSELLAEVYIELKGGRQRALDLAVEEETRSATRNWAARPDRTPRVHRASAEEIAAHQAFIDKKIPNSVWNNA</sequence>
<protein>
    <recommendedName>
        <fullName evidence="4 17">DNA polymerase III subunit epsilon</fullName>
        <ecNumber evidence="3 17">2.7.7.7</ecNumber>
    </recommendedName>
</protein>
<comment type="subunit">
    <text evidence="17">DNA polymerase III contains a core (composed of alpha, epsilon and theta chains) that associates with a tau subunit. This core dimerizes to form the POLIII' complex. PolIII' associates with the gamma complex (composed of gamma, delta, delta', psi and chi chains) and with the beta chain to form the complete DNA polymerase III complex.</text>
</comment>
<proteinExistence type="predicted"/>
<evidence type="ECO:0000313" key="20">
    <source>
        <dbReference type="Proteomes" id="UP001296873"/>
    </source>
</evidence>
<dbReference type="InterPro" id="IPR013520">
    <property type="entry name" value="Ribonucl_H"/>
</dbReference>
<dbReference type="RefSeq" id="WP_200338497.1">
    <property type="nucleotide sequence ID" value="NZ_NRRL01000001.1"/>
</dbReference>
<keyword evidence="9 17" id="KW-0479">Metal-binding</keyword>
<dbReference type="SMART" id="SM00479">
    <property type="entry name" value="EXOIII"/>
    <property type="match status" value="1"/>
</dbReference>
<comment type="caution">
    <text evidence="19">The sequence shown here is derived from an EMBL/GenBank/DDBJ whole genome shotgun (WGS) entry which is preliminary data.</text>
</comment>
<keyword evidence="14 17" id="KW-0464">Manganese</keyword>
<evidence type="ECO:0000256" key="2">
    <source>
        <dbReference type="ARBA" id="ARBA00001946"/>
    </source>
</evidence>
<evidence type="ECO:0000256" key="15">
    <source>
        <dbReference type="ARBA" id="ARBA00025483"/>
    </source>
</evidence>
<keyword evidence="20" id="KW-1185">Reference proteome</keyword>
<dbReference type="InterPro" id="IPR006309">
    <property type="entry name" value="DnaQ_proteo"/>
</dbReference>
<keyword evidence="13 17" id="KW-0239">DNA-directed DNA polymerase</keyword>
<comment type="cofactor">
    <cofactor evidence="2 17">
        <name>Mg(2+)</name>
        <dbReference type="ChEBI" id="CHEBI:18420"/>
    </cofactor>
</comment>
<evidence type="ECO:0000259" key="18">
    <source>
        <dbReference type="SMART" id="SM00479"/>
    </source>
</evidence>
<evidence type="ECO:0000256" key="14">
    <source>
        <dbReference type="ARBA" id="ARBA00023211"/>
    </source>
</evidence>
<dbReference type="InterPro" id="IPR012337">
    <property type="entry name" value="RNaseH-like_sf"/>
</dbReference>
<evidence type="ECO:0000256" key="11">
    <source>
        <dbReference type="ARBA" id="ARBA00022839"/>
    </source>
</evidence>
<dbReference type="InterPro" id="IPR006054">
    <property type="entry name" value="DnaQ"/>
</dbReference>
<dbReference type="Gene3D" id="3.30.420.10">
    <property type="entry name" value="Ribonuclease H-like superfamily/Ribonuclease H"/>
    <property type="match status" value="1"/>
</dbReference>
<keyword evidence="6 17" id="KW-0548">Nucleotidyltransferase</keyword>
<keyword evidence="11 17" id="KW-0269">Exonuclease</keyword>
<accession>A0ABS1D9Q7</accession>
<dbReference type="EMBL" id="NRRL01000001">
    <property type="protein sequence ID" value="MBK1666473.1"/>
    <property type="molecule type" value="Genomic_DNA"/>
</dbReference>
<dbReference type="NCBIfam" id="TIGR00573">
    <property type="entry name" value="dnaq"/>
    <property type="match status" value="1"/>
</dbReference>
<organism evidence="19 20">
    <name type="scientific">Rhodovibrio sodomensis</name>
    <dbReference type="NCBI Taxonomy" id="1088"/>
    <lineage>
        <taxon>Bacteria</taxon>
        <taxon>Pseudomonadati</taxon>
        <taxon>Pseudomonadota</taxon>
        <taxon>Alphaproteobacteria</taxon>
        <taxon>Rhodospirillales</taxon>
        <taxon>Rhodovibrionaceae</taxon>
        <taxon>Rhodovibrio</taxon>
    </lineage>
</organism>
<comment type="cofactor">
    <cofactor evidence="1 17">
        <name>Mn(2+)</name>
        <dbReference type="ChEBI" id="CHEBI:29035"/>
    </cofactor>
</comment>
<evidence type="ECO:0000256" key="3">
    <source>
        <dbReference type="ARBA" id="ARBA00012417"/>
    </source>
</evidence>
<evidence type="ECO:0000256" key="12">
    <source>
        <dbReference type="ARBA" id="ARBA00022842"/>
    </source>
</evidence>
<evidence type="ECO:0000256" key="7">
    <source>
        <dbReference type="ARBA" id="ARBA00022705"/>
    </source>
</evidence>
<feature type="domain" description="Exonuclease" evidence="18">
    <location>
        <begin position="2"/>
        <end position="178"/>
    </location>
</feature>
<dbReference type="InterPro" id="IPR036397">
    <property type="entry name" value="RNaseH_sf"/>
</dbReference>
<dbReference type="PANTHER" id="PTHR30231">
    <property type="entry name" value="DNA POLYMERASE III SUBUNIT EPSILON"/>
    <property type="match status" value="1"/>
</dbReference>
<comment type="catalytic activity">
    <reaction evidence="16 17">
        <text>DNA(n) + a 2'-deoxyribonucleoside 5'-triphosphate = DNA(n+1) + diphosphate</text>
        <dbReference type="Rhea" id="RHEA:22508"/>
        <dbReference type="Rhea" id="RHEA-COMP:17339"/>
        <dbReference type="Rhea" id="RHEA-COMP:17340"/>
        <dbReference type="ChEBI" id="CHEBI:33019"/>
        <dbReference type="ChEBI" id="CHEBI:61560"/>
        <dbReference type="ChEBI" id="CHEBI:173112"/>
        <dbReference type="EC" id="2.7.7.7"/>
    </reaction>
</comment>
<evidence type="ECO:0000256" key="8">
    <source>
        <dbReference type="ARBA" id="ARBA00022722"/>
    </source>
</evidence>
<evidence type="ECO:0000256" key="1">
    <source>
        <dbReference type="ARBA" id="ARBA00001936"/>
    </source>
</evidence>
<keyword evidence="8 17" id="KW-0540">Nuclease</keyword>
<evidence type="ECO:0000256" key="13">
    <source>
        <dbReference type="ARBA" id="ARBA00022932"/>
    </source>
</evidence>
<keyword evidence="12 17" id="KW-0460">Magnesium</keyword>
<dbReference type="CDD" id="cd06131">
    <property type="entry name" value="DNA_pol_III_epsilon_Ecoli_like"/>
    <property type="match status" value="1"/>
</dbReference>
<dbReference type="EC" id="2.7.7.7" evidence="3 17"/>
<keyword evidence="10 17" id="KW-0378">Hydrolase</keyword>
<dbReference type="NCBIfam" id="TIGR01406">
    <property type="entry name" value="dnaQ_proteo"/>
    <property type="match status" value="1"/>
</dbReference>
<evidence type="ECO:0000256" key="6">
    <source>
        <dbReference type="ARBA" id="ARBA00022695"/>
    </source>
</evidence>
<evidence type="ECO:0000256" key="4">
    <source>
        <dbReference type="ARBA" id="ARBA00020352"/>
    </source>
</evidence>
<gene>
    <name evidence="17" type="primary">dnaQ</name>
    <name evidence="19" type="ORF">CKO28_00265</name>
</gene>
<dbReference type="PANTHER" id="PTHR30231:SF41">
    <property type="entry name" value="DNA POLYMERASE III SUBUNIT EPSILON"/>
    <property type="match status" value="1"/>
</dbReference>
<keyword evidence="7 17" id="KW-0235">DNA replication</keyword>
<dbReference type="Pfam" id="PF00929">
    <property type="entry name" value="RNase_T"/>
    <property type="match status" value="1"/>
</dbReference>
<evidence type="ECO:0000313" key="19">
    <source>
        <dbReference type="EMBL" id="MBK1666473.1"/>
    </source>
</evidence>
<comment type="function">
    <text evidence="15 17">DNA polymerase III is a complex, multichain enzyme responsible for most of the replicative synthesis in bacteria. The epsilon subunit contain the editing function and is a proofreading 3'-5' exonuclease.</text>
</comment>
<keyword evidence="5 17" id="KW-0808">Transferase</keyword>
<evidence type="ECO:0000256" key="16">
    <source>
        <dbReference type="ARBA" id="ARBA00049244"/>
    </source>
</evidence>
<dbReference type="NCBIfam" id="NF004316">
    <property type="entry name" value="PRK05711.1"/>
    <property type="match status" value="1"/>
</dbReference>
<evidence type="ECO:0000256" key="10">
    <source>
        <dbReference type="ARBA" id="ARBA00022801"/>
    </source>
</evidence>